<feature type="compositionally biased region" description="Acidic residues" evidence="1">
    <location>
        <begin position="260"/>
        <end position="272"/>
    </location>
</feature>
<dbReference type="AlphaFoldDB" id="A0A1C7LLU1"/>
<organism evidence="2 3">
    <name type="scientific">Grifola frondosa</name>
    <name type="common">Maitake</name>
    <name type="synonym">Polyporus frondosus</name>
    <dbReference type="NCBI Taxonomy" id="5627"/>
    <lineage>
        <taxon>Eukaryota</taxon>
        <taxon>Fungi</taxon>
        <taxon>Dikarya</taxon>
        <taxon>Basidiomycota</taxon>
        <taxon>Agaricomycotina</taxon>
        <taxon>Agaricomycetes</taxon>
        <taxon>Polyporales</taxon>
        <taxon>Grifolaceae</taxon>
        <taxon>Grifola</taxon>
    </lineage>
</organism>
<keyword evidence="3" id="KW-1185">Reference proteome</keyword>
<feature type="compositionally biased region" description="Gly residues" evidence="1">
    <location>
        <begin position="242"/>
        <end position="252"/>
    </location>
</feature>
<evidence type="ECO:0000313" key="2">
    <source>
        <dbReference type="EMBL" id="OBZ65498.1"/>
    </source>
</evidence>
<proteinExistence type="predicted"/>
<comment type="caution">
    <text evidence="2">The sequence shown here is derived from an EMBL/GenBank/DDBJ whole genome shotgun (WGS) entry which is preliminary data.</text>
</comment>
<feature type="region of interest" description="Disordered" evidence="1">
    <location>
        <begin position="143"/>
        <end position="219"/>
    </location>
</feature>
<name>A0A1C7LLU1_GRIFR</name>
<feature type="region of interest" description="Disordered" evidence="1">
    <location>
        <begin position="20"/>
        <end position="52"/>
    </location>
</feature>
<dbReference type="Proteomes" id="UP000092993">
    <property type="component" value="Unassembled WGS sequence"/>
</dbReference>
<dbReference type="EMBL" id="LUGG01000044">
    <property type="protein sequence ID" value="OBZ65498.1"/>
    <property type="molecule type" value="Genomic_DNA"/>
</dbReference>
<evidence type="ECO:0000256" key="1">
    <source>
        <dbReference type="SAM" id="MobiDB-lite"/>
    </source>
</evidence>
<evidence type="ECO:0000313" key="3">
    <source>
        <dbReference type="Proteomes" id="UP000092993"/>
    </source>
</evidence>
<protein>
    <submittedName>
        <fullName evidence="2">Uncharacterized protein</fullName>
    </submittedName>
</protein>
<accession>A0A1C7LLU1</accession>
<gene>
    <name evidence="2" type="ORF">A0H81_14615</name>
</gene>
<feature type="compositionally biased region" description="Low complexity" evidence="1">
    <location>
        <begin position="33"/>
        <end position="50"/>
    </location>
</feature>
<dbReference type="STRING" id="5627.A0A1C7LLU1"/>
<reference evidence="2 3" key="1">
    <citation type="submission" date="2016-03" db="EMBL/GenBank/DDBJ databases">
        <title>Whole genome sequencing of Grifola frondosa 9006-11.</title>
        <authorList>
            <person name="Min B."/>
            <person name="Park H."/>
            <person name="Kim J.-G."/>
            <person name="Cho H."/>
            <person name="Oh Y.-L."/>
            <person name="Kong W.-S."/>
            <person name="Choi I.-G."/>
        </authorList>
    </citation>
    <scope>NUCLEOTIDE SEQUENCE [LARGE SCALE GENOMIC DNA]</scope>
    <source>
        <strain evidence="2 3">9006-11</strain>
    </source>
</reference>
<sequence length="775" mass="85701">MQSVFDDPTSSYLQAFLQSPNVRPGAPVPPTPQTHTAAPSPSPAVSAMPSDVEHRQIGSPYPYPFTHIRRSTIAAPMHAPSSSFDMNHPAVVREQLALQMQIYALNNGLASASDSTFSPSSTPFPGPGYNPWTFMSTAGGGAGPGAATMSMRSSPSHEPLHLPMPPMRGRGLRRRDPAPNLRVQQMNGRRVKPPPRVDSTQPRETSPEPSSGEETAGEERFVDQYVRELEGGGNIDAEWNGHGNGNGNGNGNGLSPQAAEEGEWVDEEEEGEGDDLLELEFHPSFVSNPRRRRRRFDTRWDALVQAFQALDRETDATLVLLASPSHSTKLHALTSRSIRRDSSLAHSPHSRTSVPHFLILLPSDGAARSHRLSLVERYLPFWLVRRGLASLGALGKIYEQREARWHDEMQQLSEDRERVELLLRQALGPSHANGQDASQRRTRVDCTSKKRIFPRARHVRSPRTCCGCPRRAHCGPIRLPRSTTSGKLSISAYALQISAVSPTCHPWSFPLAWRRLPPSPTSGTPSIFVYTLRTSAASLPCRYSHWRATDLRIRAADVYGEPAMPLFILARCLFPRTRSERPRRARRAALRLPRSHGAACRPPLPLACRRSPRTRCGHPRGARHAAIHPGAPSISSYALRTSTVNLPCRYSFWRAVYFLVRAPNVHGEPIVPRLSSLLAWRRPLPSPTSGMPPISAYALRTSAASPPAAILWRTIYFLVRAPNVHGEPVVLRFVFLTRMAPPATLPYLWHDADLRVHTADICGMSAMPLFALAGH</sequence>
<dbReference type="OrthoDB" id="3243310at2759"/>
<feature type="region of interest" description="Disordered" evidence="1">
    <location>
        <begin position="233"/>
        <end position="272"/>
    </location>
</feature>